<comment type="catalytic activity">
    <reaction evidence="7">
        <text>N-acetyl-D-glucosamine 6-phosphate + H2O = D-glucosamine 6-phosphate + acetate</text>
        <dbReference type="Rhea" id="RHEA:22936"/>
        <dbReference type="ChEBI" id="CHEBI:15377"/>
        <dbReference type="ChEBI" id="CHEBI:30089"/>
        <dbReference type="ChEBI" id="CHEBI:57513"/>
        <dbReference type="ChEBI" id="CHEBI:58725"/>
        <dbReference type="EC" id="3.5.1.25"/>
    </reaction>
</comment>
<feature type="binding site" evidence="9">
    <location>
        <begin position="252"/>
        <end position="253"/>
    </location>
    <ligand>
        <name>substrate</name>
    </ligand>
</feature>
<dbReference type="PANTHER" id="PTHR11113:SF14">
    <property type="entry name" value="N-ACETYLGLUCOSAMINE-6-PHOSPHATE DEACETYLASE"/>
    <property type="match status" value="1"/>
</dbReference>
<evidence type="ECO:0000256" key="2">
    <source>
        <dbReference type="ARBA" id="ARBA00011899"/>
    </source>
</evidence>
<feature type="binding site" evidence="9">
    <location>
        <begin position="344"/>
        <end position="346"/>
    </location>
    <ligand>
        <name>substrate</name>
    </ligand>
</feature>
<evidence type="ECO:0000256" key="5">
    <source>
        <dbReference type="ARBA" id="ARBA00022801"/>
    </source>
</evidence>
<dbReference type="PANTHER" id="PTHR11113">
    <property type="entry name" value="N-ACETYLGLUCOSAMINE-6-PHOSPHATE DEACETYLASE"/>
    <property type="match status" value="1"/>
</dbReference>
<feature type="binding site" evidence="10">
    <location>
        <position position="228"/>
    </location>
    <ligand>
        <name>Zn(2+)</name>
        <dbReference type="ChEBI" id="CHEBI:29105"/>
    </ligand>
</feature>
<feature type="binding site" evidence="9">
    <location>
        <position position="260"/>
    </location>
    <ligand>
        <name>substrate</name>
    </ligand>
</feature>
<proteinExistence type="inferred from homology"/>
<evidence type="ECO:0000256" key="9">
    <source>
        <dbReference type="PIRSR" id="PIRSR038994-2"/>
    </source>
</evidence>
<dbReference type="InterPro" id="IPR011059">
    <property type="entry name" value="Metal-dep_hydrolase_composite"/>
</dbReference>
<feature type="binding site" evidence="10">
    <location>
        <position position="249"/>
    </location>
    <ligand>
        <name>Zn(2+)</name>
        <dbReference type="ChEBI" id="CHEBI:29105"/>
    </ligand>
</feature>
<dbReference type="InterPro" id="IPR006680">
    <property type="entry name" value="Amidohydro-rel"/>
</dbReference>
<dbReference type="Gene3D" id="3.20.20.140">
    <property type="entry name" value="Metal-dependent hydrolases"/>
    <property type="match status" value="1"/>
</dbReference>
<keyword evidence="6" id="KW-0119">Carbohydrate metabolism</keyword>
<protein>
    <recommendedName>
        <fullName evidence="3">N-acetylglucosamine-6-phosphate deacetylase</fullName>
        <ecNumber evidence="2">3.5.1.25</ecNumber>
    </recommendedName>
</protein>
<evidence type="ECO:0000256" key="8">
    <source>
        <dbReference type="PIRSR" id="PIRSR038994-1"/>
    </source>
</evidence>
<evidence type="ECO:0000256" key="4">
    <source>
        <dbReference type="ARBA" id="ARBA00022723"/>
    </source>
</evidence>
<reference evidence="12" key="1">
    <citation type="submission" date="2015-01" db="EMBL/GenBank/DDBJ databases">
        <title>The Genome Sequence of Cryptococcus gattii CA1280.</title>
        <authorList>
            <consortium name="The Broad Institute Genomics Platform"/>
            <person name="Cuomo C."/>
            <person name="Litvintseva A."/>
            <person name="Chen Y."/>
            <person name="Heitman J."/>
            <person name="Sun S."/>
            <person name="Springer D."/>
            <person name="Dromer F."/>
            <person name="Young S."/>
            <person name="Zeng Q."/>
            <person name="Gargeya S."/>
            <person name="Abouelleil A."/>
            <person name="Alvarado L."/>
            <person name="Chapman S.B."/>
            <person name="Gainer-Dewar J."/>
            <person name="Goldberg J."/>
            <person name="Griggs A."/>
            <person name="Gujja S."/>
            <person name="Hansen M."/>
            <person name="Howarth C."/>
            <person name="Imamovic A."/>
            <person name="Larimer J."/>
            <person name="Murphy C."/>
            <person name="Naylor J."/>
            <person name="Pearson M."/>
            <person name="Priest M."/>
            <person name="Roberts A."/>
            <person name="Saif S."/>
            <person name="Shea T."/>
            <person name="Sykes S."/>
            <person name="Wortman J."/>
            <person name="Nusbaum C."/>
            <person name="Birren B."/>
        </authorList>
    </citation>
    <scope>NUCLEOTIDE SEQUENCE [LARGE SCALE GENOMIC DNA]</scope>
    <source>
        <strain evidence="12">CA1280</strain>
    </source>
</reference>
<dbReference type="EC" id="3.5.1.25" evidence="2"/>
<evidence type="ECO:0000313" key="12">
    <source>
        <dbReference type="EMBL" id="KIR45849.1"/>
    </source>
</evidence>
<dbReference type="AlphaFoldDB" id="A0A0D0VH32"/>
<evidence type="ECO:0000259" key="11">
    <source>
        <dbReference type="Pfam" id="PF01979"/>
    </source>
</evidence>
<dbReference type="EMBL" id="KN847986">
    <property type="protein sequence ID" value="KIR45849.1"/>
    <property type="molecule type" value="Genomic_DNA"/>
</dbReference>
<keyword evidence="4 10" id="KW-0479">Metal-binding</keyword>
<dbReference type="Pfam" id="PF01979">
    <property type="entry name" value="Amidohydro_1"/>
    <property type="match status" value="1"/>
</dbReference>
<dbReference type="GO" id="GO:0046872">
    <property type="term" value="F:metal ion binding"/>
    <property type="evidence" value="ECO:0007669"/>
    <property type="project" value="UniProtKB-KW"/>
</dbReference>
<feature type="active site" description="Proton donor/acceptor" evidence="8">
    <location>
        <position position="307"/>
    </location>
</feature>
<evidence type="ECO:0000256" key="10">
    <source>
        <dbReference type="PIRSR" id="PIRSR038994-3"/>
    </source>
</evidence>
<dbReference type="Gene3D" id="2.30.40.10">
    <property type="entry name" value="Urease, subunit C, domain 1"/>
    <property type="match status" value="1"/>
</dbReference>
<gene>
    <name evidence="12" type="ORF">I312_04819</name>
</gene>
<feature type="binding site" evidence="9">
    <location>
        <position position="285"/>
    </location>
    <ligand>
        <name>substrate</name>
    </ligand>
</feature>
<dbReference type="HOGENOM" id="CLU_032482_0_0_1"/>
<comment type="cofactor">
    <cofactor evidence="10">
        <name>a divalent metal cation</name>
        <dbReference type="ChEBI" id="CHEBI:60240"/>
    </cofactor>
    <text evidence="10">Binds 1 divalent metal cation per subunit.</text>
</comment>
<dbReference type="FunFam" id="3.20.20.140:FF:000124">
    <property type="entry name" value="Unplaced genomic scaffold supercont1.14, whole genome shotgun sequence"/>
    <property type="match status" value="1"/>
</dbReference>
<dbReference type="GO" id="GO:0006046">
    <property type="term" value="P:N-acetylglucosamine catabolic process"/>
    <property type="evidence" value="ECO:0007669"/>
    <property type="project" value="TreeGrafter"/>
</dbReference>
<feature type="domain" description="Amidohydrolase-related" evidence="11">
    <location>
        <begin position="57"/>
        <end position="419"/>
    </location>
</feature>
<dbReference type="SUPFAM" id="SSF51338">
    <property type="entry name" value="Composite domain of metallo-dependent hydrolases"/>
    <property type="match status" value="1"/>
</dbReference>
<evidence type="ECO:0000256" key="7">
    <source>
        <dbReference type="ARBA" id="ARBA00047647"/>
    </source>
</evidence>
<keyword evidence="5" id="KW-0378">Hydrolase</keyword>
<dbReference type="InterPro" id="IPR003764">
    <property type="entry name" value="GlcNAc_6-P_deAcase"/>
</dbReference>
<dbReference type="SUPFAM" id="SSF51556">
    <property type="entry name" value="Metallo-dependent hydrolases"/>
    <property type="match status" value="1"/>
</dbReference>
<comment type="similarity">
    <text evidence="1">Belongs to the metallo-dependent hydrolases superfamily. NagA family.</text>
</comment>
<sequence>MSDIVRFTNGYLAMPDGTAVKADLYISSSSGKIISGQSSFYSNHSPCRTVDLQGNLLSPGLIDIQINGAWRVDFSELDVQAGEEGEQKYVQGLERVARRLAQYGTTSFVPTIITQNQELYSKLLRLLCPRSSPGSSHILGYHAEGPFLSPIRKGAHSSTLLLTASPTSPIFPPGASDTSPMKALETVYGKEGLDQQGVKIITLAPDVDGVMDCIEPLTERGVVVSVGHSDASLEQAEEAFDKGARMITHLFNAMPPIHHRDPGVVGMLGHPTRRPYFGIIVDGLHSHPNTVRMAYGACKEGCVLVSDAQSIMDPSQPDGVIDWRPGLRFRKEGLKVLVDGTSTLAGSAAPLAPLAHNLSKFASISLPMALVCATKHPAECLGGEVAKRKGQLIEGFDADLCVFDWEGNVKDVWIMGEEVWRDGKGWVDGRGDGP</sequence>
<evidence type="ECO:0000256" key="1">
    <source>
        <dbReference type="ARBA" id="ARBA00010716"/>
    </source>
</evidence>
<dbReference type="GO" id="GO:0008448">
    <property type="term" value="F:N-acetylglucosamine-6-phosphate deacetylase activity"/>
    <property type="evidence" value="ECO:0007669"/>
    <property type="project" value="UniProtKB-EC"/>
</dbReference>
<dbReference type="PIRSF" id="PIRSF038994">
    <property type="entry name" value="NagA"/>
    <property type="match status" value="1"/>
</dbReference>
<evidence type="ECO:0000256" key="6">
    <source>
        <dbReference type="ARBA" id="ARBA00023277"/>
    </source>
</evidence>
<dbReference type="InterPro" id="IPR032466">
    <property type="entry name" value="Metal_Hydrolase"/>
</dbReference>
<evidence type="ECO:0000256" key="3">
    <source>
        <dbReference type="ARBA" id="ARBA00018029"/>
    </source>
</evidence>
<organism evidence="12">
    <name type="scientific">Cryptococcus bacillisporus CA1280</name>
    <dbReference type="NCBI Taxonomy" id="1296109"/>
    <lineage>
        <taxon>Eukaryota</taxon>
        <taxon>Fungi</taxon>
        <taxon>Dikarya</taxon>
        <taxon>Basidiomycota</taxon>
        <taxon>Agaricomycotina</taxon>
        <taxon>Tremellomycetes</taxon>
        <taxon>Tremellales</taxon>
        <taxon>Cryptococcaceae</taxon>
        <taxon>Cryptococcus</taxon>
        <taxon>Cryptococcus gattii species complex</taxon>
    </lineage>
</organism>
<accession>A0A0D0VH32</accession>
<dbReference type="OrthoDB" id="10264777at2759"/>
<feature type="binding site" evidence="9">
    <location>
        <position position="155"/>
    </location>
    <ligand>
        <name>substrate</name>
    </ligand>
</feature>
<name>A0A0D0VH32_CRYGA</name>
<feature type="binding site" evidence="10">
    <location>
        <position position="144"/>
    </location>
    <ligand>
        <name>Zn(2+)</name>
        <dbReference type="ChEBI" id="CHEBI:29105"/>
    </ligand>
</feature>